<comment type="similarity">
    <text evidence="2">Belongs to the NAD(P)-dependent epimerase/dehydratase family. Dihydroflavonol-4-reductase subfamily.</text>
</comment>
<evidence type="ECO:0000256" key="1">
    <source>
        <dbReference type="ARBA" id="ARBA00023002"/>
    </source>
</evidence>
<reference evidence="4 5" key="1">
    <citation type="journal article" date="2011" name="Proc. Natl. Acad. Sci. U.S.A.">
        <title>Comparative genomics of xylose-fermenting fungi for enhanced biofuel production.</title>
        <authorList>
            <person name="Wohlbach D.J."/>
            <person name="Kuo A."/>
            <person name="Sato T.K."/>
            <person name="Potts K.M."/>
            <person name="Salamov A.A."/>
            <person name="LaButti K.M."/>
            <person name="Sun H."/>
            <person name="Clum A."/>
            <person name="Pangilinan J.L."/>
            <person name="Lindquist E.A."/>
            <person name="Lucas S."/>
            <person name="Lapidus A."/>
            <person name="Jin M."/>
            <person name="Gunawan C."/>
            <person name="Balan V."/>
            <person name="Dale B.E."/>
            <person name="Jeffries T.W."/>
            <person name="Zinkel R."/>
            <person name="Barry K.W."/>
            <person name="Grigoriev I.V."/>
            <person name="Gasch A.P."/>
        </authorList>
    </citation>
    <scope>NUCLEOTIDE SEQUENCE [LARGE SCALE GENOMIC DNA]</scope>
    <source>
        <strain evidence="5">ATCC 10573 / BCRC 21748 / CBS 615 / JCM 9827 / NBRC 10315 / NRRL Y-1498 / VKM Y-70</strain>
    </source>
</reference>
<dbReference type="InterPro" id="IPR001509">
    <property type="entry name" value="Epimerase_deHydtase"/>
</dbReference>
<dbReference type="GeneID" id="18249772"/>
<dbReference type="HOGENOM" id="CLU_007383_9_2_1"/>
<dbReference type="CDD" id="cd05227">
    <property type="entry name" value="AR_SDR_e"/>
    <property type="match status" value="1"/>
</dbReference>
<protein>
    <recommendedName>
        <fullName evidence="3">NAD-dependent epimerase/dehydratase domain-containing protein</fullName>
    </recommendedName>
</protein>
<feature type="domain" description="NAD-dependent epimerase/dehydratase" evidence="3">
    <location>
        <begin position="13"/>
        <end position="262"/>
    </location>
</feature>
<dbReference type="STRING" id="590646.G3B0W9"/>
<name>G3B0W9_CANTC</name>
<dbReference type="Gene3D" id="3.40.50.720">
    <property type="entry name" value="NAD(P)-binding Rossmann-like Domain"/>
    <property type="match status" value="1"/>
</dbReference>
<organism evidence="5">
    <name type="scientific">Candida tenuis (strain ATCC 10573 / BCRC 21748 / CBS 615 / JCM 9827 / NBRC 10315 / NRRL Y-1498 / VKM Y-70)</name>
    <name type="common">Yeast</name>
    <name type="synonym">Yamadazyma tenuis</name>
    <dbReference type="NCBI Taxonomy" id="590646"/>
    <lineage>
        <taxon>Eukaryota</taxon>
        <taxon>Fungi</taxon>
        <taxon>Dikarya</taxon>
        <taxon>Ascomycota</taxon>
        <taxon>Saccharomycotina</taxon>
        <taxon>Pichiomycetes</taxon>
        <taxon>Debaryomycetaceae</taxon>
        <taxon>Yamadazyma</taxon>
    </lineage>
</organism>
<evidence type="ECO:0000259" key="3">
    <source>
        <dbReference type="Pfam" id="PF01370"/>
    </source>
</evidence>
<dbReference type="eggNOG" id="KOG1502">
    <property type="taxonomic scope" value="Eukaryota"/>
</dbReference>
<keyword evidence="1" id="KW-0560">Oxidoreductase</keyword>
<sequence>MTIPISVSPGSKVLVTGATGFIGAHCVQQLLDRGYEVKTAARSKNKFNTLKACFEEHHQSKLSFALVSDIGNYEQLVEAVKDCDGVLHLASPFSYTVTDMEAQLLKPAYDGTVTMLEASLTEPKVKRVIITSSFAAVYDASKGLQPDYVYTEKEFSPLTWEDGANTKDVSLAYRASKIVAEKAAWQFMEEKNPQFDLCVLCPTMVFGPLLSNQLFTTFEDLNLSNSVVWTIATSKEVPPTKGPLFVDVRDLAWAHVEALGSEAASNSRYLISAGDFDNQEIADILRESWSDKKLREGVPTGNPGHRLTGTHFKTDSSKAIAELGMTFRSLKESVLDLCDQLAEIHNRG</sequence>
<accession>G3B0W9</accession>
<dbReference type="EMBL" id="GL996515">
    <property type="protein sequence ID" value="EGV64828.1"/>
    <property type="molecule type" value="Genomic_DNA"/>
</dbReference>
<evidence type="ECO:0000313" key="5">
    <source>
        <dbReference type="Proteomes" id="UP000000707"/>
    </source>
</evidence>
<dbReference type="Proteomes" id="UP000000707">
    <property type="component" value="Unassembled WGS sequence"/>
</dbReference>
<keyword evidence="5" id="KW-1185">Reference proteome</keyword>
<dbReference type="PANTHER" id="PTHR10366:SF564">
    <property type="entry name" value="STEROL-4-ALPHA-CARBOXYLATE 3-DEHYDROGENASE, DECARBOXYLATING"/>
    <property type="match status" value="1"/>
</dbReference>
<dbReference type="GO" id="GO:0016616">
    <property type="term" value="F:oxidoreductase activity, acting on the CH-OH group of donors, NAD or NADP as acceptor"/>
    <property type="evidence" value="ECO:0007669"/>
    <property type="project" value="TreeGrafter"/>
</dbReference>
<dbReference type="KEGG" id="cten:18249772"/>
<evidence type="ECO:0000313" key="4">
    <source>
        <dbReference type="EMBL" id="EGV64828.1"/>
    </source>
</evidence>
<evidence type="ECO:0000256" key="2">
    <source>
        <dbReference type="ARBA" id="ARBA00023445"/>
    </source>
</evidence>
<dbReference type="RefSeq" id="XP_006685634.1">
    <property type="nucleotide sequence ID" value="XM_006685571.1"/>
</dbReference>
<dbReference type="AlphaFoldDB" id="G3B0W9"/>
<dbReference type="SUPFAM" id="SSF51735">
    <property type="entry name" value="NAD(P)-binding Rossmann-fold domains"/>
    <property type="match status" value="1"/>
</dbReference>
<gene>
    <name evidence="4" type="ORF">CANTEDRAFT_134130</name>
</gene>
<dbReference type="OrthoDB" id="2735536at2759"/>
<proteinExistence type="inferred from homology"/>
<dbReference type="Pfam" id="PF01370">
    <property type="entry name" value="Epimerase"/>
    <property type="match status" value="1"/>
</dbReference>
<dbReference type="InterPro" id="IPR036291">
    <property type="entry name" value="NAD(P)-bd_dom_sf"/>
</dbReference>
<dbReference type="InterPro" id="IPR050425">
    <property type="entry name" value="NAD(P)_dehydrat-like"/>
</dbReference>
<dbReference type="PANTHER" id="PTHR10366">
    <property type="entry name" value="NAD DEPENDENT EPIMERASE/DEHYDRATASE"/>
    <property type="match status" value="1"/>
</dbReference>